<dbReference type="Gene3D" id="3.30.70.60">
    <property type="match status" value="1"/>
</dbReference>
<dbReference type="GO" id="GO:0043107">
    <property type="term" value="P:type IV pilus-dependent motility"/>
    <property type="evidence" value="ECO:0007669"/>
    <property type="project" value="InterPro"/>
</dbReference>
<evidence type="ECO:0000313" key="4">
    <source>
        <dbReference type="Proteomes" id="UP000198405"/>
    </source>
</evidence>
<gene>
    <name evidence="3" type="ORF">SAMN06265340_10687</name>
</gene>
<evidence type="ECO:0000256" key="1">
    <source>
        <dbReference type="SAM" id="Coils"/>
    </source>
</evidence>
<keyword evidence="2" id="KW-1133">Transmembrane helix</keyword>
<feature type="coiled-coil region" evidence="1">
    <location>
        <begin position="66"/>
        <end position="100"/>
    </location>
</feature>
<keyword evidence="2" id="KW-0812">Transmembrane</keyword>
<dbReference type="InterPro" id="IPR014717">
    <property type="entry name" value="Transl_elong_EF1B/ribsomal_bS6"/>
</dbReference>
<dbReference type="InterPro" id="IPR007445">
    <property type="entry name" value="PilO"/>
</dbReference>
<dbReference type="EMBL" id="FZOB01000006">
    <property type="protein sequence ID" value="SNR78609.1"/>
    <property type="molecule type" value="Genomic_DNA"/>
</dbReference>
<keyword evidence="2" id="KW-0472">Membrane</keyword>
<accession>A0A238Z6D0</accession>
<evidence type="ECO:0000256" key="2">
    <source>
        <dbReference type="SAM" id="Phobius"/>
    </source>
</evidence>
<evidence type="ECO:0000313" key="3">
    <source>
        <dbReference type="EMBL" id="SNR78609.1"/>
    </source>
</evidence>
<keyword evidence="1" id="KW-0175">Coiled coil</keyword>
<dbReference type="AlphaFoldDB" id="A0A238Z6D0"/>
<sequence>MAFEGLIDDLKERWAEIPKWQKWIGYLILLFVVAFVYKMNVIDPINQKIAILSNQVNRKKARVAKLKLVEKRRDILKKEISKLEEEISKLEAKLPTGKEDVSNIIKSVAQDTGTIRIDLIQRGREETKKYYTKIGYSVVMSTRYPNFIKWCEHIVSAKRVLTIGDLSMVALDPVKKKVEERTDDKTVKKEVYLYPYTVQVNMQINAYMLKR</sequence>
<dbReference type="Proteomes" id="UP000198405">
    <property type="component" value="Unassembled WGS sequence"/>
</dbReference>
<name>A0A238Z6D0_9BACT</name>
<proteinExistence type="predicted"/>
<dbReference type="OrthoDB" id="13283at2"/>
<organism evidence="3 4">
    <name type="scientific">Desulfurobacterium atlanticum</name>
    <dbReference type="NCBI Taxonomy" id="240169"/>
    <lineage>
        <taxon>Bacteria</taxon>
        <taxon>Pseudomonadati</taxon>
        <taxon>Aquificota</taxon>
        <taxon>Aquificia</taxon>
        <taxon>Desulfurobacteriales</taxon>
        <taxon>Desulfurobacteriaceae</taxon>
        <taxon>Desulfurobacterium</taxon>
    </lineage>
</organism>
<dbReference type="Pfam" id="PF04350">
    <property type="entry name" value="PilO"/>
    <property type="match status" value="1"/>
</dbReference>
<feature type="transmembrane region" description="Helical" evidence="2">
    <location>
        <begin position="20"/>
        <end position="37"/>
    </location>
</feature>
<dbReference type="GO" id="GO:0043683">
    <property type="term" value="P:type IV pilus assembly"/>
    <property type="evidence" value="ECO:0007669"/>
    <property type="project" value="InterPro"/>
</dbReference>
<reference evidence="4" key="1">
    <citation type="submission" date="2017-06" db="EMBL/GenBank/DDBJ databases">
        <authorList>
            <person name="Varghese N."/>
            <person name="Submissions S."/>
        </authorList>
    </citation>
    <scope>NUCLEOTIDE SEQUENCE [LARGE SCALE GENOMIC DNA]</scope>
    <source>
        <strain evidence="4">DSM 15668</strain>
    </source>
</reference>
<keyword evidence="4" id="KW-1185">Reference proteome</keyword>
<protein>
    <submittedName>
        <fullName evidence="3">Type IV pilus assembly protein PilO</fullName>
    </submittedName>
</protein>
<dbReference type="RefSeq" id="WP_089323115.1">
    <property type="nucleotide sequence ID" value="NZ_FZOB01000006.1"/>
</dbReference>